<protein>
    <submittedName>
        <fullName evidence="2">Kazal-type serine protease inhibitor domain-containing protein</fullName>
    </submittedName>
</protein>
<dbReference type="Pfam" id="PF07648">
    <property type="entry name" value="Kazal_2"/>
    <property type="match status" value="1"/>
</dbReference>
<dbReference type="InterPro" id="IPR002350">
    <property type="entry name" value="Kazal_dom"/>
</dbReference>
<dbReference type="PROSITE" id="PS51257">
    <property type="entry name" value="PROKAR_LIPOPROTEIN"/>
    <property type="match status" value="1"/>
</dbReference>
<dbReference type="OrthoDB" id="9800302at2"/>
<dbReference type="Proteomes" id="UP000192472">
    <property type="component" value="Unassembled WGS sequence"/>
</dbReference>
<dbReference type="InterPro" id="IPR036058">
    <property type="entry name" value="Kazal_dom_sf"/>
</dbReference>
<name>A0A1W2GK83_REIFA</name>
<gene>
    <name evidence="2" type="ORF">SAMN04488029_3053</name>
</gene>
<keyword evidence="3" id="KW-1185">Reference proteome</keyword>
<dbReference type="PROSITE" id="PS51465">
    <property type="entry name" value="KAZAL_2"/>
    <property type="match status" value="1"/>
</dbReference>
<dbReference type="RefSeq" id="WP_084373693.1">
    <property type="nucleotide sequence ID" value="NZ_FWYF01000003.1"/>
</dbReference>
<dbReference type="PROSITE" id="PS00282">
    <property type="entry name" value="KAZAL_1"/>
    <property type="match status" value="1"/>
</dbReference>
<evidence type="ECO:0000313" key="3">
    <source>
        <dbReference type="Proteomes" id="UP000192472"/>
    </source>
</evidence>
<reference evidence="2 3" key="1">
    <citation type="submission" date="2017-04" db="EMBL/GenBank/DDBJ databases">
        <authorList>
            <person name="Afonso C.L."/>
            <person name="Miller P.J."/>
            <person name="Scott M.A."/>
            <person name="Spackman E."/>
            <person name="Goraichik I."/>
            <person name="Dimitrov K.M."/>
            <person name="Suarez D.L."/>
            <person name="Swayne D.E."/>
        </authorList>
    </citation>
    <scope>NUCLEOTIDE SEQUENCE [LARGE SCALE GENOMIC DNA]</scope>
    <source>
        <strain evidence="2 3">DSM 26133</strain>
    </source>
</reference>
<dbReference type="SMART" id="SM00280">
    <property type="entry name" value="KAZAL"/>
    <property type="match status" value="1"/>
</dbReference>
<evidence type="ECO:0000313" key="2">
    <source>
        <dbReference type="EMBL" id="SMD36758.1"/>
    </source>
</evidence>
<proteinExistence type="predicted"/>
<dbReference type="Gene3D" id="3.30.60.30">
    <property type="match status" value="1"/>
</dbReference>
<feature type="domain" description="Kazal-like" evidence="1">
    <location>
        <begin position="16"/>
        <end position="68"/>
    </location>
</feature>
<sequence length="68" mass="7461">MKLFLLILFISLASCSEDEKECIEKLKANCTCSTNYDPVCGCNGITYGNSCMAECASITEYEKGECLN</sequence>
<dbReference type="SUPFAM" id="SSF100895">
    <property type="entry name" value="Kazal-type serine protease inhibitors"/>
    <property type="match status" value="1"/>
</dbReference>
<dbReference type="EMBL" id="FWYF01000003">
    <property type="protein sequence ID" value="SMD36758.1"/>
    <property type="molecule type" value="Genomic_DNA"/>
</dbReference>
<accession>A0A1W2GK83</accession>
<dbReference type="AlphaFoldDB" id="A0A1W2GK83"/>
<organism evidence="2 3">
    <name type="scientific">Reichenbachiella faecimaris</name>
    <dbReference type="NCBI Taxonomy" id="692418"/>
    <lineage>
        <taxon>Bacteria</taxon>
        <taxon>Pseudomonadati</taxon>
        <taxon>Bacteroidota</taxon>
        <taxon>Cytophagia</taxon>
        <taxon>Cytophagales</taxon>
        <taxon>Reichenbachiellaceae</taxon>
        <taxon>Reichenbachiella</taxon>
    </lineage>
</organism>
<evidence type="ECO:0000259" key="1">
    <source>
        <dbReference type="PROSITE" id="PS51465"/>
    </source>
</evidence>